<evidence type="ECO:0000313" key="1">
    <source>
        <dbReference type="EMBL" id="OGZ73035.1"/>
    </source>
</evidence>
<dbReference type="AlphaFoldDB" id="A0A1G2IE52"/>
<sequence>MEQRFHENLKIKMDEFVHLVYRISKNFPKDELYGVTSQLRRSALSVILNYIEGYARIKSKVYRNFLEISYGSLKEAKYLLHFSLKENYLIDLLRNKNRNENFRFLAKNLIEF</sequence>
<reference evidence="1 2" key="1">
    <citation type="journal article" date="2016" name="Nat. Commun.">
        <title>Thousands of microbial genomes shed light on interconnected biogeochemical processes in an aquifer system.</title>
        <authorList>
            <person name="Anantharaman K."/>
            <person name="Brown C.T."/>
            <person name="Hug L.A."/>
            <person name="Sharon I."/>
            <person name="Castelle C.J."/>
            <person name="Probst A.J."/>
            <person name="Thomas B.C."/>
            <person name="Singh A."/>
            <person name="Wilkins M.J."/>
            <person name="Karaoz U."/>
            <person name="Brodie E.L."/>
            <person name="Williams K.H."/>
            <person name="Hubbard S.S."/>
            <person name="Banfield J.F."/>
        </authorList>
    </citation>
    <scope>NUCLEOTIDE SEQUENCE [LARGE SCALE GENOMIC DNA]</scope>
</reference>
<dbReference type="STRING" id="1802214.A2908_01770"/>
<dbReference type="NCBIfam" id="TIGR02436">
    <property type="entry name" value="four helix bundle protein"/>
    <property type="match status" value="1"/>
</dbReference>
<dbReference type="SUPFAM" id="SSF158446">
    <property type="entry name" value="IVS-encoded protein-like"/>
    <property type="match status" value="1"/>
</dbReference>
<dbReference type="Gene3D" id="1.20.1440.60">
    <property type="entry name" value="23S rRNA-intervening sequence"/>
    <property type="match status" value="1"/>
</dbReference>
<accession>A0A1G2IE52</accession>
<dbReference type="InterPro" id="IPR012657">
    <property type="entry name" value="23S_rRNA-intervening_sequence"/>
</dbReference>
<gene>
    <name evidence="1" type="ORF">A2908_01770</name>
</gene>
<dbReference type="PANTHER" id="PTHR38471">
    <property type="entry name" value="FOUR HELIX BUNDLE PROTEIN"/>
    <property type="match status" value="1"/>
</dbReference>
<dbReference type="InterPro" id="IPR036583">
    <property type="entry name" value="23S_rRNA_IVS_sf"/>
</dbReference>
<dbReference type="PANTHER" id="PTHR38471:SF2">
    <property type="entry name" value="FOUR HELIX BUNDLE PROTEIN"/>
    <property type="match status" value="1"/>
</dbReference>
<name>A0A1G2IE52_9BACT</name>
<dbReference type="EMBL" id="MHPA01000016">
    <property type="protein sequence ID" value="OGZ73035.1"/>
    <property type="molecule type" value="Genomic_DNA"/>
</dbReference>
<proteinExistence type="predicted"/>
<protein>
    <recommendedName>
        <fullName evidence="3">Four helix bundle protein</fullName>
    </recommendedName>
</protein>
<dbReference type="Pfam" id="PF05635">
    <property type="entry name" value="23S_rRNA_IVP"/>
    <property type="match status" value="1"/>
</dbReference>
<dbReference type="Proteomes" id="UP000176774">
    <property type="component" value="Unassembled WGS sequence"/>
</dbReference>
<comment type="caution">
    <text evidence="1">The sequence shown here is derived from an EMBL/GenBank/DDBJ whole genome shotgun (WGS) entry which is preliminary data.</text>
</comment>
<evidence type="ECO:0008006" key="3">
    <source>
        <dbReference type="Google" id="ProtNLM"/>
    </source>
</evidence>
<dbReference type="CDD" id="cd16377">
    <property type="entry name" value="23S_rRNA_IVP_like"/>
    <property type="match status" value="1"/>
</dbReference>
<organism evidence="1 2">
    <name type="scientific">Candidatus Staskawiczbacteria bacterium RIFCSPLOWO2_01_FULL_38_12b</name>
    <dbReference type="NCBI Taxonomy" id="1802214"/>
    <lineage>
        <taxon>Bacteria</taxon>
        <taxon>Candidatus Staskawicziibacteriota</taxon>
    </lineage>
</organism>
<evidence type="ECO:0000313" key="2">
    <source>
        <dbReference type="Proteomes" id="UP000176774"/>
    </source>
</evidence>